<dbReference type="EMBL" id="PYDT01000009">
    <property type="protein sequence ID" value="THU51957.1"/>
    <property type="molecule type" value="Genomic_DNA"/>
</dbReference>
<evidence type="ECO:0000313" key="2">
    <source>
        <dbReference type="Proteomes" id="UP000317650"/>
    </source>
</evidence>
<proteinExistence type="predicted"/>
<protein>
    <submittedName>
        <fullName evidence="1">Uncharacterized protein</fullName>
    </submittedName>
</protein>
<organism evidence="1 2">
    <name type="scientific">Musa balbisiana</name>
    <name type="common">Banana</name>
    <dbReference type="NCBI Taxonomy" id="52838"/>
    <lineage>
        <taxon>Eukaryota</taxon>
        <taxon>Viridiplantae</taxon>
        <taxon>Streptophyta</taxon>
        <taxon>Embryophyta</taxon>
        <taxon>Tracheophyta</taxon>
        <taxon>Spermatophyta</taxon>
        <taxon>Magnoliopsida</taxon>
        <taxon>Liliopsida</taxon>
        <taxon>Zingiberales</taxon>
        <taxon>Musaceae</taxon>
        <taxon>Musa</taxon>
    </lineage>
</organism>
<dbReference type="AlphaFoldDB" id="A0A4S8IT76"/>
<comment type="caution">
    <text evidence="1">The sequence shown here is derived from an EMBL/GenBank/DDBJ whole genome shotgun (WGS) entry which is preliminary data.</text>
</comment>
<accession>A0A4S8IT76</accession>
<name>A0A4S8IT76_MUSBA</name>
<gene>
    <name evidence="1" type="ORF">C4D60_Mb06t36560</name>
</gene>
<sequence>MNSRRKYTSHMKELISFSQDKAQDLRAGGSKEQQIARSLPWHGVRHKGVLMGRVCPPANPAGSPSGRRPSLSCFNSLFVEAAGASSLVHECHGSPKCLMVIKSLGPNDFDEIRVSLLSKQSKLLDWNDV</sequence>
<keyword evidence="2" id="KW-1185">Reference proteome</keyword>
<evidence type="ECO:0000313" key="1">
    <source>
        <dbReference type="EMBL" id="THU51957.1"/>
    </source>
</evidence>
<dbReference type="Proteomes" id="UP000317650">
    <property type="component" value="Chromosome 6"/>
</dbReference>
<reference evidence="1 2" key="1">
    <citation type="journal article" date="2019" name="Nat. Plants">
        <title>Genome sequencing of Musa balbisiana reveals subgenome evolution and function divergence in polyploid bananas.</title>
        <authorList>
            <person name="Yao X."/>
        </authorList>
    </citation>
    <scope>NUCLEOTIDE SEQUENCE [LARGE SCALE GENOMIC DNA]</scope>
    <source>
        <strain evidence="2">cv. DH-PKW</strain>
        <tissue evidence="1">Leaves</tissue>
    </source>
</reference>